<comment type="caution">
    <text evidence="1">The sequence shown here is derived from an EMBL/GenBank/DDBJ whole genome shotgun (WGS) entry which is preliminary data.</text>
</comment>
<keyword evidence="2" id="KW-1185">Reference proteome</keyword>
<accession>A0A317EWE8</accession>
<protein>
    <submittedName>
        <fullName evidence="1">Uncharacterized protein</fullName>
    </submittedName>
</protein>
<dbReference type="AlphaFoldDB" id="A0A317EWE8"/>
<proteinExistence type="predicted"/>
<evidence type="ECO:0000313" key="1">
    <source>
        <dbReference type="EMBL" id="PWS30069.1"/>
    </source>
</evidence>
<organism evidence="1 2">
    <name type="scientific">Pedobacter paludis</name>
    <dbReference type="NCBI Taxonomy" id="2203212"/>
    <lineage>
        <taxon>Bacteria</taxon>
        <taxon>Pseudomonadati</taxon>
        <taxon>Bacteroidota</taxon>
        <taxon>Sphingobacteriia</taxon>
        <taxon>Sphingobacteriales</taxon>
        <taxon>Sphingobacteriaceae</taxon>
        <taxon>Pedobacter</taxon>
    </lineage>
</organism>
<evidence type="ECO:0000313" key="2">
    <source>
        <dbReference type="Proteomes" id="UP000245391"/>
    </source>
</evidence>
<sequence length="69" mass="8252">MVYLENNFNENIESKLRYIIARNGLPSKTSEFKKTQIVPRGNEKTSFSIEEQEYLKIKNNNSYRNCRYV</sequence>
<name>A0A317EWE8_9SPHI</name>
<dbReference type="EMBL" id="QGNY01000008">
    <property type="protein sequence ID" value="PWS30069.1"/>
    <property type="molecule type" value="Genomic_DNA"/>
</dbReference>
<dbReference type="Proteomes" id="UP000245391">
    <property type="component" value="Unassembled WGS sequence"/>
</dbReference>
<reference evidence="2" key="1">
    <citation type="submission" date="2018-05" db="EMBL/GenBank/DDBJ databases">
        <title>Pedobacter paludis sp. nov., isolated from wetland soil.</title>
        <authorList>
            <person name="Zhang Y."/>
        </authorList>
    </citation>
    <scope>NUCLEOTIDE SEQUENCE [LARGE SCALE GENOMIC DNA]</scope>
    <source>
        <strain evidence="2">R-8</strain>
    </source>
</reference>
<gene>
    <name evidence="1" type="ORF">DF947_19065</name>
</gene>